<keyword evidence="1" id="KW-1133">Transmembrane helix</keyword>
<feature type="transmembrane region" description="Helical" evidence="1">
    <location>
        <begin position="47"/>
        <end position="68"/>
    </location>
</feature>
<comment type="caution">
    <text evidence="2">The sequence shown here is derived from an EMBL/GenBank/DDBJ whole genome shotgun (WGS) entry which is preliminary data.</text>
</comment>
<feature type="transmembrane region" description="Helical" evidence="1">
    <location>
        <begin position="16"/>
        <end position="35"/>
    </location>
</feature>
<evidence type="ECO:0000313" key="2">
    <source>
        <dbReference type="EMBL" id="TGU71705.1"/>
    </source>
</evidence>
<keyword evidence="3" id="KW-1185">Reference proteome</keyword>
<name>A0A4S1CDY5_9BACT</name>
<dbReference type="RefSeq" id="WP_135871528.1">
    <property type="nucleotide sequence ID" value="NZ_SRSC01000003.1"/>
</dbReference>
<dbReference type="EMBL" id="SRSC01000003">
    <property type="protein sequence ID" value="TGU71705.1"/>
    <property type="molecule type" value="Genomic_DNA"/>
</dbReference>
<evidence type="ECO:0000256" key="1">
    <source>
        <dbReference type="SAM" id="Phobius"/>
    </source>
</evidence>
<proteinExistence type="predicted"/>
<reference evidence="2 3" key="1">
    <citation type="submission" date="2019-04" db="EMBL/GenBank/DDBJ databases">
        <title>Geobacter oryzae sp. nov., ferric-reducing bacteria isolated from paddy soil.</title>
        <authorList>
            <person name="Xu Z."/>
            <person name="Masuda Y."/>
            <person name="Itoh H."/>
            <person name="Senoo K."/>
        </authorList>
    </citation>
    <scope>NUCLEOTIDE SEQUENCE [LARGE SCALE GENOMIC DNA]</scope>
    <source>
        <strain evidence="2 3">Red111</strain>
    </source>
</reference>
<evidence type="ECO:0000313" key="3">
    <source>
        <dbReference type="Proteomes" id="UP000306416"/>
    </source>
</evidence>
<gene>
    <name evidence="2" type="ORF">E4633_15495</name>
</gene>
<sequence>MNVQQKEKTVSKLRRPFVAAGAIVGAVASGFYLYHSAARATVVADPIWTRFVNVALIMFVSIYLANLLRRGVERFIRKD</sequence>
<keyword evidence="1" id="KW-0472">Membrane</keyword>
<accession>A0A4S1CDY5</accession>
<protein>
    <submittedName>
        <fullName evidence="2">Uncharacterized protein</fullName>
    </submittedName>
</protein>
<dbReference type="AlphaFoldDB" id="A0A4S1CDY5"/>
<dbReference type="Proteomes" id="UP000306416">
    <property type="component" value="Unassembled WGS sequence"/>
</dbReference>
<organism evidence="2 3">
    <name type="scientific">Geomonas terrae</name>
    <dbReference type="NCBI Taxonomy" id="2562681"/>
    <lineage>
        <taxon>Bacteria</taxon>
        <taxon>Pseudomonadati</taxon>
        <taxon>Thermodesulfobacteriota</taxon>
        <taxon>Desulfuromonadia</taxon>
        <taxon>Geobacterales</taxon>
        <taxon>Geobacteraceae</taxon>
        <taxon>Geomonas</taxon>
    </lineage>
</organism>
<keyword evidence="1" id="KW-0812">Transmembrane</keyword>